<dbReference type="GO" id="GO:0009231">
    <property type="term" value="P:riboflavin biosynthetic process"/>
    <property type="evidence" value="ECO:0007669"/>
    <property type="project" value="TreeGrafter"/>
</dbReference>
<evidence type="ECO:0000256" key="3">
    <source>
        <dbReference type="ARBA" id="ARBA00022801"/>
    </source>
</evidence>
<dbReference type="KEGG" id="proo:MJB10_09250"/>
<reference evidence="6" key="1">
    <citation type="submission" date="2022-02" db="EMBL/GenBank/DDBJ databases">
        <title>Paenibacillus sp. MBLB1832 Whole Genome Shotgun Sequencing.</title>
        <authorList>
            <person name="Hwang C.Y."/>
            <person name="Cho E.-S."/>
            <person name="Seo M.-J."/>
        </authorList>
    </citation>
    <scope>NUCLEOTIDE SEQUENCE</scope>
    <source>
        <strain evidence="6">MBLB1832</strain>
    </source>
</reference>
<dbReference type="GO" id="GO:0046872">
    <property type="term" value="F:metal ion binding"/>
    <property type="evidence" value="ECO:0007669"/>
    <property type="project" value="UniProtKB-KW"/>
</dbReference>
<name>A0AA96LS67_9BACL</name>
<evidence type="ECO:0000256" key="2">
    <source>
        <dbReference type="ARBA" id="ARBA00022723"/>
    </source>
</evidence>
<evidence type="ECO:0000256" key="5">
    <source>
        <dbReference type="ARBA" id="ARBA00024029"/>
    </source>
</evidence>
<dbReference type="EMBL" id="CP130319">
    <property type="protein sequence ID" value="WNR46261.1"/>
    <property type="molecule type" value="Genomic_DNA"/>
</dbReference>
<dbReference type="InterPro" id="IPR003785">
    <property type="entry name" value="Creatininase/forma_Hydrolase"/>
</dbReference>
<dbReference type="SUPFAM" id="SSF102215">
    <property type="entry name" value="Creatininase"/>
    <property type="match status" value="1"/>
</dbReference>
<gene>
    <name evidence="6" type="ORF">MJB10_09250</name>
</gene>
<comment type="similarity">
    <text evidence="5">Belongs to the creatininase superfamily.</text>
</comment>
<keyword evidence="4" id="KW-0862">Zinc</keyword>
<dbReference type="RefSeq" id="WP_314803835.1">
    <property type="nucleotide sequence ID" value="NZ_CP130319.1"/>
</dbReference>
<evidence type="ECO:0000313" key="7">
    <source>
        <dbReference type="Proteomes" id="UP001304650"/>
    </source>
</evidence>
<protein>
    <submittedName>
        <fullName evidence="6">Creatininase family protein</fullName>
    </submittedName>
</protein>
<dbReference type="InterPro" id="IPR024087">
    <property type="entry name" value="Creatininase-like_sf"/>
</dbReference>
<dbReference type="AlphaFoldDB" id="A0AA96LS67"/>
<keyword evidence="3" id="KW-0378">Hydrolase</keyword>
<keyword evidence="7" id="KW-1185">Reference proteome</keyword>
<proteinExistence type="inferred from homology"/>
<dbReference type="PANTHER" id="PTHR35005:SF1">
    <property type="entry name" value="2-AMINO-5-FORMYLAMINO-6-RIBOSYLAMINOPYRIMIDIN-4(3H)-ONE 5'-MONOPHOSPHATE DEFORMYLASE"/>
    <property type="match status" value="1"/>
</dbReference>
<dbReference type="PANTHER" id="PTHR35005">
    <property type="entry name" value="3-DEHYDRO-SCYLLO-INOSOSE HYDROLASE"/>
    <property type="match status" value="1"/>
</dbReference>
<dbReference type="GO" id="GO:0016811">
    <property type="term" value="F:hydrolase activity, acting on carbon-nitrogen (but not peptide) bonds, in linear amides"/>
    <property type="evidence" value="ECO:0007669"/>
    <property type="project" value="TreeGrafter"/>
</dbReference>
<sequence>MSKDTIQWERMLPEEFRTAMANMPVLYLPLGTVEWHGEHNALGLDALKAHQLCVNAARIGGGIVHPPVYGGMGGLDKPATVIMEDELTWDNHLLRPWLEKLCSEFHRIGFKAIIMLTGHYGHNQQIVVREVAARMTERLQIPVLGTPEYWLALDAGYLGDHAGIGETSLLWHLHPELVEIERIRGDVDYGVDDIIEKGSSPELGKKYADLITHRLATVAQAMVGWDEETRYAFAASEHALIQQQLKGWRHIGPWEFWRHIGGSELVSYGELLVKGDFERIAHLAKQIGAASSPQT</sequence>
<comment type="cofactor">
    <cofactor evidence="1">
        <name>Zn(2+)</name>
        <dbReference type="ChEBI" id="CHEBI:29105"/>
    </cofactor>
</comment>
<evidence type="ECO:0000256" key="4">
    <source>
        <dbReference type="ARBA" id="ARBA00022833"/>
    </source>
</evidence>
<dbReference type="Gene3D" id="3.40.50.10310">
    <property type="entry name" value="Creatininase"/>
    <property type="match status" value="1"/>
</dbReference>
<accession>A0AA96LS67</accession>
<keyword evidence="2" id="KW-0479">Metal-binding</keyword>
<evidence type="ECO:0000256" key="1">
    <source>
        <dbReference type="ARBA" id="ARBA00001947"/>
    </source>
</evidence>
<evidence type="ECO:0000313" key="6">
    <source>
        <dbReference type="EMBL" id="WNR46261.1"/>
    </source>
</evidence>
<dbReference type="Pfam" id="PF02633">
    <property type="entry name" value="Creatininase"/>
    <property type="match status" value="1"/>
</dbReference>
<organism evidence="6 7">
    <name type="scientific">Paenibacillus roseopurpureus</name>
    <dbReference type="NCBI Taxonomy" id="2918901"/>
    <lineage>
        <taxon>Bacteria</taxon>
        <taxon>Bacillati</taxon>
        <taxon>Bacillota</taxon>
        <taxon>Bacilli</taxon>
        <taxon>Bacillales</taxon>
        <taxon>Paenibacillaceae</taxon>
        <taxon>Paenibacillus</taxon>
    </lineage>
</organism>
<dbReference type="Proteomes" id="UP001304650">
    <property type="component" value="Chromosome"/>
</dbReference>